<name>A0A383CAP4_9ZZZZ</name>
<feature type="non-terminal residue" evidence="1">
    <location>
        <position position="1"/>
    </location>
</feature>
<reference evidence="1" key="1">
    <citation type="submission" date="2018-05" db="EMBL/GenBank/DDBJ databases">
        <authorList>
            <person name="Lanie J.A."/>
            <person name="Ng W.-L."/>
            <person name="Kazmierczak K.M."/>
            <person name="Andrzejewski T.M."/>
            <person name="Davidsen T.M."/>
            <person name="Wayne K.J."/>
            <person name="Tettelin H."/>
            <person name="Glass J.I."/>
            <person name="Rusch D."/>
            <person name="Podicherti R."/>
            <person name="Tsui H.-C.T."/>
            <person name="Winkler M.E."/>
        </authorList>
    </citation>
    <scope>NUCLEOTIDE SEQUENCE</scope>
</reference>
<proteinExistence type="predicted"/>
<accession>A0A383CAP4</accession>
<dbReference type="InterPro" id="IPR014729">
    <property type="entry name" value="Rossmann-like_a/b/a_fold"/>
</dbReference>
<feature type="non-terminal residue" evidence="1">
    <location>
        <position position="158"/>
    </location>
</feature>
<dbReference type="AlphaFoldDB" id="A0A383CAP4"/>
<protein>
    <recommendedName>
        <fullName evidence="2">N-acetyl sugar amidotransferase</fullName>
    </recommendedName>
</protein>
<evidence type="ECO:0000313" key="1">
    <source>
        <dbReference type="EMBL" id="SVE29129.1"/>
    </source>
</evidence>
<organism evidence="1">
    <name type="scientific">marine metagenome</name>
    <dbReference type="NCBI Taxonomy" id="408172"/>
    <lineage>
        <taxon>unclassified sequences</taxon>
        <taxon>metagenomes</taxon>
        <taxon>ecological metagenomes</taxon>
    </lineage>
</organism>
<gene>
    <name evidence="1" type="ORF">METZ01_LOCUS481983</name>
</gene>
<evidence type="ECO:0008006" key="2">
    <source>
        <dbReference type="Google" id="ProtNLM"/>
    </source>
</evidence>
<dbReference type="EMBL" id="UINC01207153">
    <property type="protein sequence ID" value="SVE29129.1"/>
    <property type="molecule type" value="Genomic_DNA"/>
</dbReference>
<dbReference type="SUPFAM" id="SSF52402">
    <property type="entry name" value="Adenine nucleotide alpha hydrolases-like"/>
    <property type="match status" value="1"/>
</dbReference>
<dbReference type="Gene3D" id="3.40.50.620">
    <property type="entry name" value="HUPs"/>
    <property type="match status" value="1"/>
</dbReference>
<sequence length="158" mass="17845">VKYCQRCIIPNTRPNIEIGGDGICNACIAHLEKEEINWSQREEAFQQVVEHAKSNSQGYDCLIPVSGGKDSTWQVLKCREYGLNPLAVTWKTPARTEIGAKNLANLVSLGVDHIDYQINPKVERKFLYRSLVRYGTTGIPMHMAIFNIPLKIAVRFNV</sequence>